<proteinExistence type="predicted"/>
<gene>
    <name evidence="2" type="ORF">F9L04_12520</name>
    <name evidence="3" type="ORF">F9L06_01210</name>
    <name evidence="4" type="ORF">IH622_04580</name>
</gene>
<dbReference type="GeneID" id="61317977"/>
<accession>A0A011UQ54</accession>
<dbReference type="Proteomes" id="UP000481876">
    <property type="component" value="Unassembled WGS sequence"/>
</dbReference>
<feature type="signal peptide" evidence="1">
    <location>
        <begin position="1"/>
        <end position="20"/>
    </location>
</feature>
<evidence type="ECO:0000256" key="1">
    <source>
        <dbReference type="SAM" id="SignalP"/>
    </source>
</evidence>
<evidence type="ECO:0000313" key="5">
    <source>
        <dbReference type="Proteomes" id="UP000441102"/>
    </source>
</evidence>
<evidence type="ECO:0008006" key="7">
    <source>
        <dbReference type="Google" id="ProtNLM"/>
    </source>
</evidence>
<dbReference type="EMBL" id="WBWX01000001">
    <property type="protein sequence ID" value="KAB2802821.1"/>
    <property type="molecule type" value="Genomic_DNA"/>
</dbReference>
<dbReference type="RefSeq" id="WP_010659585.1">
    <property type="nucleotide sequence ID" value="NZ_CP044970.1"/>
</dbReference>
<evidence type="ECO:0000313" key="3">
    <source>
        <dbReference type="EMBL" id="KAB2802821.1"/>
    </source>
</evidence>
<dbReference type="EMBL" id="JACZKO010000015">
    <property type="protein sequence ID" value="MBE0560091.1"/>
    <property type="molecule type" value="Genomic_DNA"/>
</dbReference>
<reference evidence="4" key="2">
    <citation type="submission" date="2020-09" db="EMBL/GenBank/DDBJ databases">
        <authorList>
            <person name="Dalcin Martins P."/>
        </authorList>
    </citation>
    <scope>NUCLEOTIDE SEQUENCE</scope>
    <source>
        <strain evidence="4">MAG47</strain>
    </source>
</reference>
<protein>
    <recommendedName>
        <fullName evidence="7">Lipoprotein</fullName>
    </recommendedName>
</protein>
<dbReference type="AlphaFoldDB" id="A0A011UQ54"/>
<name>A0A011UQ54_BRUAN</name>
<reference evidence="4" key="3">
    <citation type="submission" date="2020-10" db="EMBL/GenBank/DDBJ databases">
        <title>Enrichment of novel Verrucomicrobia, Bacteroidetes and Krumholzibacteria in an oxygen-limited, methane- and iron-fed bioreactor inoculated with Bothnian Sea sediments.</title>
        <authorList>
            <person name="Martins P.D."/>
            <person name="de Jong A."/>
            <person name="Lenstra W.K."/>
            <person name="van Helmond N.A.G.M."/>
            <person name="Slomp C.P."/>
            <person name="Jetten M.S.M."/>
            <person name="Welte C.U."/>
            <person name="Rasigraf O."/>
        </authorList>
    </citation>
    <scope>NUCLEOTIDE SEQUENCE</scope>
    <source>
        <strain evidence="4">MAG47</strain>
    </source>
</reference>
<dbReference type="PROSITE" id="PS51257">
    <property type="entry name" value="PROKAR_LIPOPROTEIN"/>
    <property type="match status" value="1"/>
</dbReference>
<dbReference type="Proteomes" id="UP000441102">
    <property type="component" value="Unassembled WGS sequence"/>
</dbReference>
<keyword evidence="1" id="KW-0732">Signal</keyword>
<evidence type="ECO:0000313" key="2">
    <source>
        <dbReference type="EMBL" id="KAB2768502.1"/>
    </source>
</evidence>
<dbReference type="EMBL" id="WBWS01000012">
    <property type="protein sequence ID" value="KAB2768502.1"/>
    <property type="molecule type" value="Genomic_DNA"/>
</dbReference>
<feature type="chain" id="PRO_5044363434" description="Lipoprotein" evidence="1">
    <location>
        <begin position="21"/>
        <end position="121"/>
    </location>
</feature>
<evidence type="ECO:0000313" key="4">
    <source>
        <dbReference type="EMBL" id="MBE0560091.1"/>
    </source>
</evidence>
<sequence length="121" mass="12653">MNRFLLCVVSLTVISGCASQANKIEPSYASSAAYGSLSCRALKEEGVRLSASAATAVGRQNSAAKNDAIKTGVGLVLFWPVLLFNEGNGVKAAEVARLKGEMQALERAAGQKGCNITFRNS</sequence>
<evidence type="ECO:0000313" key="6">
    <source>
        <dbReference type="Proteomes" id="UP000481876"/>
    </source>
</evidence>
<reference evidence="5 6" key="1">
    <citation type="submission" date="2019-09" db="EMBL/GenBank/DDBJ databases">
        <title>Taxonomic organization of the family Brucellaceae based on a phylogenomic approach.</title>
        <authorList>
            <person name="Leclercq S."/>
            <person name="Cloeckaert A."/>
            <person name="Zygmunt M.S."/>
        </authorList>
    </citation>
    <scope>NUCLEOTIDE SEQUENCE [LARGE SCALE GENOMIC DNA]</scope>
    <source>
        <strain evidence="3 5">CCUG 34461</strain>
        <strain evidence="2 6">LMG 3313</strain>
    </source>
</reference>
<dbReference type="Proteomes" id="UP000642265">
    <property type="component" value="Unassembled WGS sequence"/>
</dbReference>
<comment type="caution">
    <text evidence="3">The sequence shown here is derived from an EMBL/GenBank/DDBJ whole genome shotgun (WGS) entry which is preliminary data.</text>
</comment>
<organism evidence="3 5">
    <name type="scientific">Brucella anthropi</name>
    <name type="common">Ochrobactrum anthropi</name>
    <dbReference type="NCBI Taxonomy" id="529"/>
    <lineage>
        <taxon>Bacteria</taxon>
        <taxon>Pseudomonadati</taxon>
        <taxon>Pseudomonadota</taxon>
        <taxon>Alphaproteobacteria</taxon>
        <taxon>Hyphomicrobiales</taxon>
        <taxon>Brucellaceae</taxon>
        <taxon>Brucella/Ochrobactrum group</taxon>
        <taxon>Brucella</taxon>
    </lineage>
</organism>